<dbReference type="SUPFAM" id="SSF47413">
    <property type="entry name" value="lambda repressor-like DNA-binding domains"/>
    <property type="match status" value="1"/>
</dbReference>
<dbReference type="Pfam" id="PF19054">
    <property type="entry name" value="DUF5753"/>
    <property type="match status" value="1"/>
</dbReference>
<proteinExistence type="predicted"/>
<dbReference type="EMBL" id="JBHRWO010000015">
    <property type="protein sequence ID" value="MFC3494242.1"/>
    <property type="molecule type" value="Genomic_DNA"/>
</dbReference>
<comment type="caution">
    <text evidence="2">The sequence shown here is derived from an EMBL/GenBank/DDBJ whole genome shotgun (WGS) entry which is preliminary data.</text>
</comment>
<dbReference type="SMART" id="SM00530">
    <property type="entry name" value="HTH_XRE"/>
    <property type="match status" value="1"/>
</dbReference>
<dbReference type="InterPro" id="IPR043917">
    <property type="entry name" value="DUF5753"/>
</dbReference>
<dbReference type="InterPro" id="IPR010982">
    <property type="entry name" value="Lambda_DNA-bd_dom_sf"/>
</dbReference>
<evidence type="ECO:0000313" key="2">
    <source>
        <dbReference type="EMBL" id="MFC3494242.1"/>
    </source>
</evidence>
<dbReference type="CDD" id="cd00093">
    <property type="entry name" value="HTH_XRE"/>
    <property type="match status" value="1"/>
</dbReference>
<sequence length="275" mass="31564">MSEQPTLARRAMGLRFKLLREAKGERPAQVGAGIGMGRNTIERIEKGTQGTKRPVIDAMCRYFELDERETSYLLSLWAKSSQRGWWEAYFDAYSEEEINPDFPLFLESEQVATHIRVYEAELIPGLLQLLEYLLELQKVQLPIPPAVAKQIQELRAQRQKLIFGRRLLPHMEFLIGEGAMRYLDKLPQPVREAQIARLREVNSLPNVTVRVVTGLHAAAGTSFKLLTTTPEMPPIAYIESRDGCRYIERAEVVFFYERLFASAESKSEELEEYLA</sequence>
<gene>
    <name evidence="2" type="ORF">ACFO8M_17300</name>
</gene>
<name>A0ABV7Q302_9ACTN</name>
<evidence type="ECO:0000313" key="3">
    <source>
        <dbReference type="Proteomes" id="UP001595712"/>
    </source>
</evidence>
<feature type="domain" description="HTH cro/C1-type" evidence="1">
    <location>
        <begin position="15"/>
        <end position="70"/>
    </location>
</feature>
<accession>A0ABV7Q302</accession>
<dbReference type="Pfam" id="PF13560">
    <property type="entry name" value="HTH_31"/>
    <property type="match status" value="1"/>
</dbReference>
<dbReference type="Proteomes" id="UP001595712">
    <property type="component" value="Unassembled WGS sequence"/>
</dbReference>
<dbReference type="Gene3D" id="1.10.260.40">
    <property type="entry name" value="lambda repressor-like DNA-binding domains"/>
    <property type="match status" value="1"/>
</dbReference>
<keyword evidence="3" id="KW-1185">Reference proteome</keyword>
<reference evidence="3" key="1">
    <citation type="journal article" date="2019" name="Int. J. Syst. Evol. Microbiol.">
        <title>The Global Catalogue of Microorganisms (GCM) 10K type strain sequencing project: providing services to taxonomists for standard genome sequencing and annotation.</title>
        <authorList>
            <consortium name="The Broad Institute Genomics Platform"/>
            <consortium name="The Broad Institute Genome Sequencing Center for Infectious Disease"/>
            <person name="Wu L."/>
            <person name="Ma J."/>
        </authorList>
    </citation>
    <scope>NUCLEOTIDE SEQUENCE [LARGE SCALE GENOMIC DNA]</scope>
    <source>
        <strain evidence="3">CGMCC 4.7396</strain>
    </source>
</reference>
<dbReference type="InterPro" id="IPR001387">
    <property type="entry name" value="Cro/C1-type_HTH"/>
</dbReference>
<evidence type="ECO:0000259" key="1">
    <source>
        <dbReference type="SMART" id="SM00530"/>
    </source>
</evidence>
<organism evidence="2 3">
    <name type="scientific">Glycomyces rhizosphaerae</name>
    <dbReference type="NCBI Taxonomy" id="2054422"/>
    <lineage>
        <taxon>Bacteria</taxon>
        <taxon>Bacillati</taxon>
        <taxon>Actinomycetota</taxon>
        <taxon>Actinomycetes</taxon>
        <taxon>Glycomycetales</taxon>
        <taxon>Glycomycetaceae</taxon>
        <taxon>Glycomyces</taxon>
    </lineage>
</organism>
<dbReference type="RefSeq" id="WP_387977819.1">
    <property type="nucleotide sequence ID" value="NZ_JBHRWO010000015.1"/>
</dbReference>
<protein>
    <submittedName>
        <fullName evidence="2">Scr1 family TA system antitoxin-like transcriptional regulator</fullName>
    </submittedName>
</protein>